<dbReference type="Proteomes" id="UP000247781">
    <property type="component" value="Unassembled WGS sequence"/>
</dbReference>
<comment type="caution">
    <text evidence="2">The sequence shown here is derived from an EMBL/GenBank/DDBJ whole genome shotgun (WGS) entry which is preliminary data.</text>
</comment>
<evidence type="ECO:0000313" key="3">
    <source>
        <dbReference type="Proteomes" id="UP000247781"/>
    </source>
</evidence>
<proteinExistence type="predicted"/>
<dbReference type="AlphaFoldDB" id="A0A318H2X4"/>
<evidence type="ECO:0000313" key="2">
    <source>
        <dbReference type="EMBL" id="PXW97680.1"/>
    </source>
</evidence>
<reference evidence="3" key="1">
    <citation type="submission" date="2018-05" db="EMBL/GenBank/DDBJ databases">
        <authorList>
            <person name="Deangelis K."/>
            <person name="Huntemann M."/>
            <person name="Clum A."/>
            <person name="Pillay M."/>
            <person name="Palaniappan K."/>
            <person name="Varghese N."/>
            <person name="Mikhailova N."/>
            <person name="Stamatis D."/>
            <person name="Reddy T."/>
            <person name="Daum C."/>
            <person name="Shapiro N."/>
            <person name="Ivanova N."/>
            <person name="Kyrpides N."/>
            <person name="Woyke T."/>
        </authorList>
    </citation>
    <scope>NUCLEOTIDE SEQUENCE [LARGE SCALE GENOMIC DNA]</scope>
    <source>
        <strain evidence="3">GAS496</strain>
    </source>
</reference>
<organism evidence="2 3">
    <name type="scientific">Mycolicibacterium moriokaense</name>
    <dbReference type="NCBI Taxonomy" id="39691"/>
    <lineage>
        <taxon>Bacteria</taxon>
        <taxon>Bacillati</taxon>
        <taxon>Actinomycetota</taxon>
        <taxon>Actinomycetes</taxon>
        <taxon>Mycobacteriales</taxon>
        <taxon>Mycobacteriaceae</taxon>
        <taxon>Mycolicibacterium</taxon>
    </lineage>
</organism>
<protein>
    <submittedName>
        <fullName evidence="2">Uncharacterized protein</fullName>
    </submittedName>
</protein>
<feature type="compositionally biased region" description="Low complexity" evidence="1">
    <location>
        <begin position="67"/>
        <end position="80"/>
    </location>
</feature>
<dbReference type="EMBL" id="QJJU01000047">
    <property type="protein sequence ID" value="PXW97680.1"/>
    <property type="molecule type" value="Genomic_DNA"/>
</dbReference>
<dbReference type="RefSeq" id="WP_146221126.1">
    <property type="nucleotide sequence ID" value="NZ_QJJU01000047.1"/>
</dbReference>
<gene>
    <name evidence="2" type="ORF">C8E89_14718</name>
</gene>
<evidence type="ECO:0000256" key="1">
    <source>
        <dbReference type="SAM" id="MobiDB-lite"/>
    </source>
</evidence>
<feature type="region of interest" description="Disordered" evidence="1">
    <location>
        <begin position="1"/>
        <end position="80"/>
    </location>
</feature>
<reference evidence="2 3" key="2">
    <citation type="submission" date="2018-06" db="EMBL/GenBank/DDBJ databases">
        <title>Sequencing of bacterial isolates from soil warming experiment in Harvard Forest, Massachusetts, USA.</title>
        <authorList>
            <person name="Deangelis K.PhD."/>
        </authorList>
    </citation>
    <scope>NUCLEOTIDE SEQUENCE [LARGE SCALE GENOMIC DNA]</scope>
    <source>
        <strain evidence="2 3">GAS496</strain>
    </source>
</reference>
<accession>A0A318H2X4</accession>
<keyword evidence="3" id="KW-1185">Reference proteome</keyword>
<sequence length="80" mass="7850">MPVGPATEPDGVVPVGPASEPDGVVPVGPASEPDGVVPVDPAAEPDASKAGVAHATPADHEKEIADPMPKTTAKAPTRPT</sequence>
<name>A0A318H2X4_9MYCO</name>